<name>A0A8R7PPM5_TRIUA</name>
<dbReference type="AlphaFoldDB" id="A0A8R7PPM5"/>
<sequence length="45" mass="4935">MAMMEAHGGTPRTDAGGSRVESEQRKLRRVELPSWSCPPNRPPGT</sequence>
<organism evidence="2 3">
    <name type="scientific">Triticum urartu</name>
    <name type="common">Red wild einkorn</name>
    <name type="synonym">Crithodium urartu</name>
    <dbReference type="NCBI Taxonomy" id="4572"/>
    <lineage>
        <taxon>Eukaryota</taxon>
        <taxon>Viridiplantae</taxon>
        <taxon>Streptophyta</taxon>
        <taxon>Embryophyta</taxon>
        <taxon>Tracheophyta</taxon>
        <taxon>Spermatophyta</taxon>
        <taxon>Magnoliopsida</taxon>
        <taxon>Liliopsida</taxon>
        <taxon>Poales</taxon>
        <taxon>Poaceae</taxon>
        <taxon>BOP clade</taxon>
        <taxon>Pooideae</taxon>
        <taxon>Triticodae</taxon>
        <taxon>Triticeae</taxon>
        <taxon>Triticinae</taxon>
        <taxon>Triticum</taxon>
    </lineage>
</organism>
<dbReference type="EnsemblPlants" id="TuG1812G0300001692.01.T02">
    <property type="protein sequence ID" value="TuG1812G0300001692.01.T02.cds371259"/>
    <property type="gene ID" value="TuG1812G0300001692.01"/>
</dbReference>
<accession>A0A8R7PPM5</accession>
<proteinExistence type="predicted"/>
<feature type="region of interest" description="Disordered" evidence="1">
    <location>
        <begin position="1"/>
        <end position="45"/>
    </location>
</feature>
<reference evidence="2" key="2">
    <citation type="submission" date="2018-03" db="EMBL/GenBank/DDBJ databases">
        <title>The Triticum urartu genome reveals the dynamic nature of wheat genome evolution.</title>
        <authorList>
            <person name="Ling H."/>
            <person name="Ma B."/>
            <person name="Shi X."/>
            <person name="Liu H."/>
            <person name="Dong L."/>
            <person name="Sun H."/>
            <person name="Cao Y."/>
            <person name="Gao Q."/>
            <person name="Zheng S."/>
            <person name="Li Y."/>
            <person name="Yu Y."/>
            <person name="Du H."/>
            <person name="Qi M."/>
            <person name="Li Y."/>
            <person name="Yu H."/>
            <person name="Cui Y."/>
            <person name="Wang N."/>
            <person name="Chen C."/>
            <person name="Wu H."/>
            <person name="Zhao Y."/>
            <person name="Zhang J."/>
            <person name="Li Y."/>
            <person name="Zhou W."/>
            <person name="Zhang B."/>
            <person name="Hu W."/>
            <person name="Eijk M."/>
            <person name="Tang J."/>
            <person name="Witsenboer H."/>
            <person name="Zhao S."/>
            <person name="Li Z."/>
            <person name="Zhang A."/>
            <person name="Wang D."/>
            <person name="Liang C."/>
        </authorList>
    </citation>
    <scope>NUCLEOTIDE SEQUENCE [LARGE SCALE GENOMIC DNA]</scope>
    <source>
        <strain evidence="2">cv. G1812</strain>
    </source>
</reference>
<gene>
    <name evidence="2" type="primary">LOC125543290</name>
</gene>
<reference evidence="3" key="1">
    <citation type="journal article" date="2013" name="Nature">
        <title>Draft genome of the wheat A-genome progenitor Triticum urartu.</title>
        <authorList>
            <person name="Ling H.Q."/>
            <person name="Zhao S."/>
            <person name="Liu D."/>
            <person name="Wang J."/>
            <person name="Sun H."/>
            <person name="Zhang C."/>
            <person name="Fan H."/>
            <person name="Li D."/>
            <person name="Dong L."/>
            <person name="Tao Y."/>
            <person name="Gao C."/>
            <person name="Wu H."/>
            <person name="Li Y."/>
            <person name="Cui Y."/>
            <person name="Guo X."/>
            <person name="Zheng S."/>
            <person name="Wang B."/>
            <person name="Yu K."/>
            <person name="Liang Q."/>
            <person name="Yang W."/>
            <person name="Lou X."/>
            <person name="Chen J."/>
            <person name="Feng M."/>
            <person name="Jian J."/>
            <person name="Zhang X."/>
            <person name="Luo G."/>
            <person name="Jiang Y."/>
            <person name="Liu J."/>
            <person name="Wang Z."/>
            <person name="Sha Y."/>
            <person name="Zhang B."/>
            <person name="Wu H."/>
            <person name="Tang D."/>
            <person name="Shen Q."/>
            <person name="Xue P."/>
            <person name="Zou S."/>
            <person name="Wang X."/>
            <person name="Liu X."/>
            <person name="Wang F."/>
            <person name="Yang Y."/>
            <person name="An X."/>
            <person name="Dong Z."/>
            <person name="Zhang K."/>
            <person name="Zhang X."/>
            <person name="Luo M.C."/>
            <person name="Dvorak J."/>
            <person name="Tong Y."/>
            <person name="Wang J."/>
            <person name="Yang H."/>
            <person name="Li Z."/>
            <person name="Wang D."/>
            <person name="Zhang A."/>
            <person name="Wang J."/>
        </authorList>
    </citation>
    <scope>NUCLEOTIDE SEQUENCE</scope>
    <source>
        <strain evidence="3">cv. G1812</strain>
    </source>
</reference>
<evidence type="ECO:0000313" key="2">
    <source>
        <dbReference type="EnsemblPlants" id="TuG1812G0300001692.01.T02.cds371259"/>
    </source>
</evidence>
<evidence type="ECO:0000313" key="3">
    <source>
        <dbReference type="Proteomes" id="UP000015106"/>
    </source>
</evidence>
<reference evidence="2" key="3">
    <citation type="submission" date="2022-06" db="UniProtKB">
        <authorList>
            <consortium name="EnsemblPlants"/>
        </authorList>
    </citation>
    <scope>IDENTIFICATION</scope>
</reference>
<keyword evidence="3" id="KW-1185">Reference proteome</keyword>
<feature type="compositionally biased region" description="Basic and acidic residues" evidence="1">
    <location>
        <begin position="20"/>
        <end position="31"/>
    </location>
</feature>
<dbReference type="Proteomes" id="UP000015106">
    <property type="component" value="Chromosome 3"/>
</dbReference>
<dbReference type="Gramene" id="TuG1812G0300001692.01.T02">
    <property type="protein sequence ID" value="TuG1812G0300001692.01.T02.cds371259"/>
    <property type="gene ID" value="TuG1812G0300001692.01"/>
</dbReference>
<protein>
    <submittedName>
        <fullName evidence="2">Uncharacterized protein</fullName>
    </submittedName>
</protein>
<evidence type="ECO:0000256" key="1">
    <source>
        <dbReference type="SAM" id="MobiDB-lite"/>
    </source>
</evidence>